<dbReference type="InterPro" id="IPR023381">
    <property type="entry name" value="YP001051499.1-like_dom_sf"/>
</dbReference>
<reference evidence="2 4" key="1">
    <citation type="journal article" date="2018" name="Front. Microbiol.">
        <title>Genome-Based Analysis Reveals the Taxonomy and Diversity of the Family Idiomarinaceae.</title>
        <authorList>
            <person name="Liu Y."/>
            <person name="Lai Q."/>
            <person name="Shao Z."/>
        </authorList>
    </citation>
    <scope>NUCLEOTIDE SEQUENCE [LARGE SCALE GENOMIC DNA]</scope>
    <source>
        <strain evidence="2 4">CF12-14</strain>
    </source>
</reference>
<dbReference type="Proteomes" id="UP000249203">
    <property type="component" value="Unassembled WGS sequence"/>
</dbReference>
<reference evidence="1 3" key="2">
    <citation type="submission" date="2018-06" db="EMBL/GenBank/DDBJ databases">
        <title>Genomic Encyclopedia of Type Strains, Phase III (KMG-III): the genomes of soil and plant-associated and newly described type strains.</title>
        <authorList>
            <person name="Whitman W."/>
        </authorList>
    </citation>
    <scope>NUCLEOTIDE SEQUENCE [LARGE SCALE GENOMIC DNA]</scope>
    <source>
        <strain evidence="1 3">CGMCC 1.15366</strain>
    </source>
</reference>
<organism evidence="1 3">
    <name type="scientific">Aliidiomarina maris</name>
    <dbReference type="NCBI Taxonomy" id="531312"/>
    <lineage>
        <taxon>Bacteria</taxon>
        <taxon>Pseudomonadati</taxon>
        <taxon>Pseudomonadota</taxon>
        <taxon>Gammaproteobacteria</taxon>
        <taxon>Alteromonadales</taxon>
        <taxon>Idiomarinaceae</taxon>
        <taxon>Aliidiomarina</taxon>
    </lineage>
</organism>
<evidence type="ECO:0000313" key="4">
    <source>
        <dbReference type="Proteomes" id="UP000287865"/>
    </source>
</evidence>
<dbReference type="Pfam" id="PF04222">
    <property type="entry name" value="DUF416"/>
    <property type="match status" value="1"/>
</dbReference>
<evidence type="ECO:0000313" key="2">
    <source>
        <dbReference type="EMBL" id="RUO27736.1"/>
    </source>
</evidence>
<sequence>MAKHTTFQQIRDLPFTHQALLACYLSARMKPNYDIFHVATGFGDPKVLQGVLDVVWHWLGHAGKAGFSRWQEKVDEVTPSEHTHDMLGVFPAMEACVAISTLLQGLIDKDPKPLLDVAKVSQGSVAHFIELTEGADLEPEARAQLLREHDLALYEIEVQQAMVSFLAEHADVDAALVKAVREQVQLEGMSHLGFSIPELPADTAE</sequence>
<keyword evidence="4" id="KW-1185">Reference proteome</keyword>
<evidence type="ECO:0000313" key="3">
    <source>
        <dbReference type="Proteomes" id="UP000249203"/>
    </source>
</evidence>
<protein>
    <submittedName>
        <fullName evidence="2">DUF416 domain-containing protein</fullName>
    </submittedName>
</protein>
<dbReference type="EMBL" id="PIPK01000002">
    <property type="protein sequence ID" value="RUO27736.1"/>
    <property type="molecule type" value="Genomic_DNA"/>
</dbReference>
<name>A0A327WZU1_9GAMM</name>
<proteinExistence type="predicted"/>
<dbReference type="RefSeq" id="WP_111568724.1">
    <property type="nucleotide sequence ID" value="NZ_PIPK01000002.1"/>
</dbReference>
<evidence type="ECO:0000313" key="1">
    <source>
        <dbReference type="EMBL" id="RAJ99107.1"/>
    </source>
</evidence>
<accession>A0A327WZU1</accession>
<dbReference type="AlphaFoldDB" id="A0A327WZU1"/>
<dbReference type="PROSITE" id="PS51257">
    <property type="entry name" value="PROKAR_LIPOPROTEIN"/>
    <property type="match status" value="1"/>
</dbReference>
<dbReference type="OrthoDB" id="9204516at2"/>
<dbReference type="InterPro" id="IPR007338">
    <property type="entry name" value="DUF416"/>
</dbReference>
<dbReference type="EMBL" id="QLMD01000003">
    <property type="protein sequence ID" value="RAJ99107.1"/>
    <property type="molecule type" value="Genomic_DNA"/>
</dbReference>
<gene>
    <name evidence="1" type="ORF">B0I24_103101</name>
    <name evidence="2" type="ORF">CWE07_03745</name>
</gene>
<comment type="caution">
    <text evidence="1">The sequence shown here is derived from an EMBL/GenBank/DDBJ whole genome shotgun (WGS) entry which is preliminary data.</text>
</comment>
<dbReference type="Gene3D" id="1.20.1590.10">
    <property type="entry name" value="YP_001051499.1 domain like"/>
    <property type="match status" value="1"/>
</dbReference>
<dbReference type="Proteomes" id="UP000287865">
    <property type="component" value="Unassembled WGS sequence"/>
</dbReference>